<protein>
    <submittedName>
        <fullName evidence="1">Uncharacterized protein</fullName>
    </submittedName>
</protein>
<dbReference type="EnsemblPlants" id="Zm00001eb235180_T001">
    <property type="protein sequence ID" value="Zm00001eb235180_P001"/>
    <property type="gene ID" value="Zm00001eb235180"/>
</dbReference>
<evidence type="ECO:0000313" key="2">
    <source>
        <dbReference type="Proteomes" id="UP000007305"/>
    </source>
</evidence>
<proteinExistence type="predicted"/>
<reference evidence="1" key="2">
    <citation type="submission" date="2019-07" db="EMBL/GenBank/DDBJ databases">
        <authorList>
            <person name="Seetharam A."/>
            <person name="Woodhouse M."/>
            <person name="Cannon E."/>
        </authorList>
    </citation>
    <scope>NUCLEOTIDE SEQUENCE [LARGE SCALE GENOMIC DNA]</scope>
    <source>
        <strain evidence="1">cv. B73</strain>
    </source>
</reference>
<dbReference type="Proteomes" id="UP000007305">
    <property type="component" value="Chromosome 5"/>
</dbReference>
<name>A0A804PFW7_MAIZE</name>
<evidence type="ECO:0000313" key="1">
    <source>
        <dbReference type="EnsemblPlants" id="Zm00001eb235180_P001"/>
    </source>
</evidence>
<dbReference type="AlphaFoldDB" id="A0A804PFW7"/>
<accession>A0A804PFW7</accession>
<reference evidence="2" key="1">
    <citation type="journal article" date="2009" name="Science">
        <title>The B73 maize genome: complexity, diversity, and dynamics.</title>
        <authorList>
            <person name="Schnable P.S."/>
            <person name="Ware D."/>
            <person name="Fulton R.S."/>
            <person name="Stein J.C."/>
            <person name="Wei F."/>
            <person name="Pasternak S."/>
            <person name="Liang C."/>
            <person name="Zhang J."/>
            <person name="Fulton L."/>
            <person name="Graves T.A."/>
            <person name="Minx P."/>
            <person name="Reily A.D."/>
            <person name="Courtney L."/>
            <person name="Kruchowski S.S."/>
            <person name="Tomlinson C."/>
            <person name="Strong C."/>
            <person name="Delehaunty K."/>
            <person name="Fronick C."/>
            <person name="Courtney B."/>
            <person name="Rock S.M."/>
            <person name="Belter E."/>
            <person name="Du F."/>
            <person name="Kim K."/>
            <person name="Abbott R.M."/>
            <person name="Cotton M."/>
            <person name="Levy A."/>
            <person name="Marchetto P."/>
            <person name="Ochoa K."/>
            <person name="Jackson S.M."/>
            <person name="Gillam B."/>
            <person name="Chen W."/>
            <person name="Yan L."/>
            <person name="Higginbotham J."/>
            <person name="Cardenas M."/>
            <person name="Waligorski J."/>
            <person name="Applebaum E."/>
            <person name="Phelps L."/>
            <person name="Falcone J."/>
            <person name="Kanchi K."/>
            <person name="Thane T."/>
            <person name="Scimone A."/>
            <person name="Thane N."/>
            <person name="Henke J."/>
            <person name="Wang T."/>
            <person name="Ruppert J."/>
            <person name="Shah N."/>
            <person name="Rotter K."/>
            <person name="Hodges J."/>
            <person name="Ingenthron E."/>
            <person name="Cordes M."/>
            <person name="Kohlberg S."/>
            <person name="Sgro J."/>
            <person name="Delgado B."/>
            <person name="Mead K."/>
            <person name="Chinwalla A."/>
            <person name="Leonard S."/>
            <person name="Crouse K."/>
            <person name="Collura K."/>
            <person name="Kudrna D."/>
            <person name="Currie J."/>
            <person name="He R."/>
            <person name="Angelova A."/>
            <person name="Rajasekar S."/>
            <person name="Mueller T."/>
            <person name="Lomeli R."/>
            <person name="Scara G."/>
            <person name="Ko A."/>
            <person name="Delaney K."/>
            <person name="Wissotski M."/>
            <person name="Lopez G."/>
            <person name="Campos D."/>
            <person name="Braidotti M."/>
            <person name="Ashley E."/>
            <person name="Golser W."/>
            <person name="Kim H."/>
            <person name="Lee S."/>
            <person name="Lin J."/>
            <person name="Dujmic Z."/>
            <person name="Kim W."/>
            <person name="Talag J."/>
            <person name="Zuccolo A."/>
            <person name="Fan C."/>
            <person name="Sebastian A."/>
            <person name="Kramer M."/>
            <person name="Spiegel L."/>
            <person name="Nascimento L."/>
            <person name="Zutavern T."/>
            <person name="Miller B."/>
            <person name="Ambroise C."/>
            <person name="Muller S."/>
            <person name="Spooner W."/>
            <person name="Narechania A."/>
            <person name="Ren L."/>
            <person name="Wei S."/>
            <person name="Kumari S."/>
            <person name="Faga B."/>
            <person name="Levy M.J."/>
            <person name="McMahan L."/>
            <person name="Van Buren P."/>
            <person name="Vaughn M.W."/>
            <person name="Ying K."/>
            <person name="Yeh C.-T."/>
            <person name="Emrich S.J."/>
            <person name="Jia Y."/>
            <person name="Kalyanaraman A."/>
            <person name="Hsia A.-P."/>
            <person name="Barbazuk W.B."/>
            <person name="Baucom R.S."/>
            <person name="Brutnell T.P."/>
            <person name="Carpita N.C."/>
            <person name="Chaparro C."/>
            <person name="Chia J.-M."/>
            <person name="Deragon J.-M."/>
            <person name="Estill J.C."/>
            <person name="Fu Y."/>
            <person name="Jeddeloh J.A."/>
            <person name="Han Y."/>
            <person name="Lee H."/>
            <person name="Li P."/>
            <person name="Lisch D.R."/>
            <person name="Liu S."/>
            <person name="Liu Z."/>
            <person name="Nagel D.H."/>
            <person name="McCann M.C."/>
            <person name="SanMiguel P."/>
            <person name="Myers A.M."/>
            <person name="Nettleton D."/>
            <person name="Nguyen J."/>
            <person name="Penning B.W."/>
            <person name="Ponnala L."/>
            <person name="Schneider K.L."/>
            <person name="Schwartz D.C."/>
            <person name="Sharma A."/>
            <person name="Soderlund C."/>
            <person name="Springer N.M."/>
            <person name="Sun Q."/>
            <person name="Wang H."/>
            <person name="Waterman M."/>
            <person name="Westerman R."/>
            <person name="Wolfgruber T.K."/>
            <person name="Yang L."/>
            <person name="Yu Y."/>
            <person name="Zhang L."/>
            <person name="Zhou S."/>
            <person name="Zhu Q."/>
            <person name="Bennetzen J.L."/>
            <person name="Dawe R.K."/>
            <person name="Jiang J."/>
            <person name="Jiang N."/>
            <person name="Presting G.G."/>
            <person name="Wessler S.R."/>
            <person name="Aluru S."/>
            <person name="Martienssen R.A."/>
            <person name="Clifton S.W."/>
            <person name="McCombie W.R."/>
            <person name="Wing R.A."/>
            <person name="Wilson R.K."/>
        </authorList>
    </citation>
    <scope>NUCLEOTIDE SEQUENCE [LARGE SCALE GENOMIC DNA]</scope>
    <source>
        <strain evidence="2">cv. B73</strain>
    </source>
</reference>
<sequence length="149" mass="16204">MEGERKEKWKGWQSRINRLDLDPPKTRHDRLQNCLHLARIFIPCCKSQQVLSLGGSGGRRLLLLMLVVLLVAVERGDVDGGPVVDVPLAAVVVAGPHPPDPPLVAIAGRVLAHGREATAHRALRVRFSSSLLARVLLAGTHLVRDSGRS</sequence>
<reference evidence="1" key="3">
    <citation type="submission" date="2021-05" db="UniProtKB">
        <authorList>
            <consortium name="EnsemblPlants"/>
        </authorList>
    </citation>
    <scope>IDENTIFICATION</scope>
    <source>
        <strain evidence="1">cv. B73</strain>
    </source>
</reference>
<organism evidence="1 2">
    <name type="scientific">Zea mays</name>
    <name type="common">Maize</name>
    <dbReference type="NCBI Taxonomy" id="4577"/>
    <lineage>
        <taxon>Eukaryota</taxon>
        <taxon>Viridiplantae</taxon>
        <taxon>Streptophyta</taxon>
        <taxon>Embryophyta</taxon>
        <taxon>Tracheophyta</taxon>
        <taxon>Spermatophyta</taxon>
        <taxon>Magnoliopsida</taxon>
        <taxon>Liliopsida</taxon>
        <taxon>Poales</taxon>
        <taxon>Poaceae</taxon>
        <taxon>PACMAD clade</taxon>
        <taxon>Panicoideae</taxon>
        <taxon>Andropogonodae</taxon>
        <taxon>Andropogoneae</taxon>
        <taxon>Tripsacinae</taxon>
        <taxon>Zea</taxon>
    </lineage>
</organism>
<dbReference type="Gramene" id="Zm00001eb235180_T001">
    <property type="protein sequence ID" value="Zm00001eb235180_P001"/>
    <property type="gene ID" value="Zm00001eb235180"/>
</dbReference>
<keyword evidence="2" id="KW-1185">Reference proteome</keyword>
<dbReference type="InParanoid" id="A0A804PFW7"/>